<keyword evidence="2" id="KW-1185">Reference proteome</keyword>
<dbReference type="Proteomes" id="UP001152888">
    <property type="component" value="Unassembled WGS sequence"/>
</dbReference>
<evidence type="ECO:0000313" key="1">
    <source>
        <dbReference type="EMBL" id="CAH1969464.1"/>
    </source>
</evidence>
<evidence type="ECO:0000313" key="2">
    <source>
        <dbReference type="Proteomes" id="UP001152888"/>
    </source>
</evidence>
<organism evidence="1 2">
    <name type="scientific">Acanthoscelides obtectus</name>
    <name type="common">Bean weevil</name>
    <name type="synonym">Bruchus obtectus</name>
    <dbReference type="NCBI Taxonomy" id="200917"/>
    <lineage>
        <taxon>Eukaryota</taxon>
        <taxon>Metazoa</taxon>
        <taxon>Ecdysozoa</taxon>
        <taxon>Arthropoda</taxon>
        <taxon>Hexapoda</taxon>
        <taxon>Insecta</taxon>
        <taxon>Pterygota</taxon>
        <taxon>Neoptera</taxon>
        <taxon>Endopterygota</taxon>
        <taxon>Coleoptera</taxon>
        <taxon>Polyphaga</taxon>
        <taxon>Cucujiformia</taxon>
        <taxon>Chrysomeloidea</taxon>
        <taxon>Chrysomelidae</taxon>
        <taxon>Bruchinae</taxon>
        <taxon>Bruchini</taxon>
        <taxon>Acanthoscelides</taxon>
    </lineage>
</organism>
<gene>
    <name evidence="1" type="ORF">ACAOBT_LOCUS8428</name>
</gene>
<dbReference type="AlphaFoldDB" id="A0A9P0K902"/>
<accession>A0A9P0K902</accession>
<comment type="caution">
    <text evidence="1">The sequence shown here is derived from an EMBL/GenBank/DDBJ whole genome shotgun (WGS) entry which is preliminary data.</text>
</comment>
<protein>
    <submittedName>
        <fullName evidence="1">Uncharacterized protein</fullName>
    </submittedName>
</protein>
<dbReference type="EMBL" id="CAKOFQ010006764">
    <property type="protein sequence ID" value="CAH1969464.1"/>
    <property type="molecule type" value="Genomic_DNA"/>
</dbReference>
<name>A0A9P0K902_ACAOB</name>
<reference evidence="1" key="1">
    <citation type="submission" date="2022-03" db="EMBL/GenBank/DDBJ databases">
        <authorList>
            <person name="Sayadi A."/>
        </authorList>
    </citation>
    <scope>NUCLEOTIDE SEQUENCE</scope>
</reference>
<sequence>MPIIMLDYQRVANALNLSLPTVIKVSAAMKGNVRLNSPTKNRRRKKTVTDTSLLNVSAIRNEIYDMYKNRKYQ</sequence>
<proteinExistence type="predicted"/>